<dbReference type="PIRSF" id="PIRSF004846">
    <property type="entry name" value="ModA"/>
    <property type="match status" value="1"/>
</dbReference>
<evidence type="ECO:0000256" key="4">
    <source>
        <dbReference type="PIRSR" id="PIRSR004846-1"/>
    </source>
</evidence>
<dbReference type="PANTHER" id="PTHR30632:SF14">
    <property type="entry name" value="TUNGSTATE_MOLYBDATE_CHROMATE-BINDING PROTEIN MODA"/>
    <property type="match status" value="1"/>
</dbReference>
<feature type="binding site" evidence="4">
    <location>
        <position position="59"/>
    </location>
    <ligand>
        <name>molybdate</name>
        <dbReference type="ChEBI" id="CHEBI:36264"/>
    </ligand>
</feature>
<dbReference type="InterPro" id="IPR044084">
    <property type="entry name" value="AvModA-like_subst-bd"/>
</dbReference>
<feature type="chain" id="PRO_5016358071" evidence="5">
    <location>
        <begin position="22"/>
        <end position="257"/>
    </location>
</feature>
<dbReference type="Gene3D" id="3.40.190.10">
    <property type="entry name" value="Periplasmic binding protein-like II"/>
    <property type="match status" value="2"/>
</dbReference>
<comment type="similarity">
    <text evidence="1">Belongs to the bacterial solute-binding protein ModA family.</text>
</comment>
<dbReference type="GO" id="GO:0046872">
    <property type="term" value="F:metal ion binding"/>
    <property type="evidence" value="ECO:0007669"/>
    <property type="project" value="UniProtKB-KW"/>
</dbReference>
<keyword evidence="2 4" id="KW-0479">Metal-binding</keyword>
<dbReference type="SUPFAM" id="SSF53850">
    <property type="entry name" value="Periplasmic binding protein-like II"/>
    <property type="match status" value="1"/>
</dbReference>
<keyword evidence="3 5" id="KW-0732">Signal</keyword>
<dbReference type="AlphaFoldDB" id="A0A2Z3HP64"/>
<dbReference type="Proteomes" id="UP000247763">
    <property type="component" value="Chromosome"/>
</dbReference>
<dbReference type="PROSITE" id="PS51318">
    <property type="entry name" value="TAT"/>
    <property type="match status" value="1"/>
</dbReference>
<proteinExistence type="inferred from homology"/>
<evidence type="ECO:0000256" key="2">
    <source>
        <dbReference type="ARBA" id="ARBA00022723"/>
    </source>
</evidence>
<dbReference type="EMBL" id="CP029479">
    <property type="protein sequence ID" value="AWM76535.1"/>
    <property type="molecule type" value="Genomic_DNA"/>
</dbReference>
<dbReference type="CDD" id="cd13539">
    <property type="entry name" value="PBP2_AvModA"/>
    <property type="match status" value="1"/>
</dbReference>
<keyword evidence="7" id="KW-1185">Reference proteome</keyword>
<evidence type="ECO:0000256" key="3">
    <source>
        <dbReference type="ARBA" id="ARBA00022729"/>
    </source>
</evidence>
<dbReference type="InterPro" id="IPR050682">
    <property type="entry name" value="ModA/WtpA"/>
</dbReference>
<dbReference type="NCBIfam" id="TIGR01256">
    <property type="entry name" value="modA"/>
    <property type="match status" value="1"/>
</dbReference>
<evidence type="ECO:0000313" key="6">
    <source>
        <dbReference type="EMBL" id="AWM76535.1"/>
    </source>
</evidence>
<evidence type="ECO:0000313" key="7">
    <source>
        <dbReference type="Proteomes" id="UP000247763"/>
    </source>
</evidence>
<reference evidence="7" key="1">
    <citation type="submission" date="2018-05" db="EMBL/GenBank/DDBJ databases">
        <title>Genome sequencing of Phenylobacterium sp. HYN0004.</title>
        <authorList>
            <person name="Yi H."/>
            <person name="Baek C."/>
        </authorList>
    </citation>
    <scope>NUCLEOTIDE SEQUENCE [LARGE SCALE GENOMIC DNA]</scope>
    <source>
        <strain evidence="7">HYN0004</strain>
    </source>
</reference>
<dbReference type="InterPro" id="IPR006311">
    <property type="entry name" value="TAT_signal"/>
</dbReference>
<keyword evidence="4" id="KW-0500">Molybdenum</keyword>
<dbReference type="OrthoDB" id="9785015at2"/>
<evidence type="ECO:0000256" key="5">
    <source>
        <dbReference type="SAM" id="SignalP"/>
    </source>
</evidence>
<evidence type="ECO:0000256" key="1">
    <source>
        <dbReference type="ARBA" id="ARBA00009175"/>
    </source>
</evidence>
<dbReference type="RefSeq" id="WP_110449104.1">
    <property type="nucleotide sequence ID" value="NZ_CP029479.1"/>
</dbReference>
<sequence>MSLTRRSLAGLLALAPSSAWASGGPLIAAASDLTGALPLIASRFRRAGGGPVRLTFGSSGALTRQIEAGAPFEVFLSADASLVQRLVRSGRAEGPGMDYGRGRLVLYARKGSPVRATGAGAELVRALRDGRLRKLAIANPDHAPYGRAAREALRALGVWGLAEPRLVLGDSAAQAARFALTGGAEAGLVPLSLALTPELAGAGAHGRLDPALYAPLAQTAAVLRGAGREARAFFAFLRSGEARAVLRDFGLAPEGAG</sequence>
<dbReference type="Pfam" id="PF13531">
    <property type="entry name" value="SBP_bac_11"/>
    <property type="match status" value="1"/>
</dbReference>
<dbReference type="KEGG" id="phb:HYN04_01390"/>
<accession>A0A2Z3HP64</accession>
<name>A0A2Z3HP64_9CAUL</name>
<dbReference type="PANTHER" id="PTHR30632">
    <property type="entry name" value="MOLYBDATE-BINDING PERIPLASMIC PROTEIN"/>
    <property type="match status" value="1"/>
</dbReference>
<dbReference type="GO" id="GO:0030973">
    <property type="term" value="F:molybdate ion binding"/>
    <property type="evidence" value="ECO:0007669"/>
    <property type="project" value="InterPro"/>
</dbReference>
<organism evidence="6 7">
    <name type="scientific">Phenylobacterium parvum</name>
    <dbReference type="NCBI Taxonomy" id="2201350"/>
    <lineage>
        <taxon>Bacteria</taxon>
        <taxon>Pseudomonadati</taxon>
        <taxon>Pseudomonadota</taxon>
        <taxon>Alphaproteobacteria</taxon>
        <taxon>Caulobacterales</taxon>
        <taxon>Caulobacteraceae</taxon>
        <taxon>Phenylobacterium</taxon>
    </lineage>
</organism>
<dbReference type="GO" id="GO:0015689">
    <property type="term" value="P:molybdate ion transport"/>
    <property type="evidence" value="ECO:0007669"/>
    <property type="project" value="InterPro"/>
</dbReference>
<gene>
    <name evidence="6" type="primary">modA</name>
    <name evidence="6" type="ORF">HYN04_01390</name>
</gene>
<dbReference type="InterPro" id="IPR005950">
    <property type="entry name" value="ModA"/>
</dbReference>
<protein>
    <submittedName>
        <fullName evidence="6">Molybdate ABC transporter substrate-binding protein</fullName>
    </submittedName>
</protein>
<feature type="signal peptide" evidence="5">
    <location>
        <begin position="1"/>
        <end position="21"/>
    </location>
</feature>